<name>A0ACC2S3Z3_9FUNG</name>
<proteinExistence type="predicted"/>
<gene>
    <name evidence="1" type="ORF">DSO57_1026592</name>
</gene>
<evidence type="ECO:0000313" key="1">
    <source>
        <dbReference type="EMBL" id="KAJ9057011.1"/>
    </source>
</evidence>
<reference evidence="1" key="1">
    <citation type="submission" date="2022-04" db="EMBL/GenBank/DDBJ databases">
        <title>Genome of the entomopathogenic fungus Entomophthora muscae.</title>
        <authorList>
            <person name="Elya C."/>
            <person name="Lovett B.R."/>
            <person name="Lee E."/>
            <person name="Macias A.M."/>
            <person name="Hajek A.E."/>
            <person name="De Bivort B.L."/>
            <person name="Kasson M.T."/>
            <person name="De Fine Licht H.H."/>
            <person name="Stajich J.E."/>
        </authorList>
    </citation>
    <scope>NUCLEOTIDE SEQUENCE</scope>
    <source>
        <strain evidence="1">Berkeley</strain>
    </source>
</reference>
<keyword evidence="2" id="KW-1185">Reference proteome</keyword>
<protein>
    <submittedName>
        <fullName evidence="1">Uncharacterized protein</fullName>
    </submittedName>
</protein>
<comment type="caution">
    <text evidence="1">The sequence shown here is derived from an EMBL/GenBank/DDBJ whole genome shotgun (WGS) entry which is preliminary data.</text>
</comment>
<evidence type="ECO:0000313" key="2">
    <source>
        <dbReference type="Proteomes" id="UP001165960"/>
    </source>
</evidence>
<dbReference type="Proteomes" id="UP001165960">
    <property type="component" value="Unassembled WGS sequence"/>
</dbReference>
<dbReference type="EMBL" id="QTSX02005836">
    <property type="protein sequence ID" value="KAJ9057011.1"/>
    <property type="molecule type" value="Genomic_DNA"/>
</dbReference>
<organism evidence="1 2">
    <name type="scientific">Entomophthora muscae</name>
    <dbReference type="NCBI Taxonomy" id="34485"/>
    <lineage>
        <taxon>Eukaryota</taxon>
        <taxon>Fungi</taxon>
        <taxon>Fungi incertae sedis</taxon>
        <taxon>Zoopagomycota</taxon>
        <taxon>Entomophthoromycotina</taxon>
        <taxon>Entomophthoromycetes</taxon>
        <taxon>Entomophthorales</taxon>
        <taxon>Entomophthoraceae</taxon>
        <taxon>Entomophthora</taxon>
    </lineage>
</organism>
<sequence length="110" mass="11818">MKFNTVTLITLFTAQAAAVYLDKSSLKSGSQPAARSSKDFVPIVKHDDNVGHYLKEATGKAFKATGNFLKDAGTAAKNTLKTGIEDTGKLLKIGAKYRQDKGKSNLIPFP</sequence>
<accession>A0ACC2S3Z3</accession>